<evidence type="ECO:0000256" key="2">
    <source>
        <dbReference type="ARBA" id="ARBA00022692"/>
    </source>
</evidence>
<protein>
    <recommendedName>
        <fullName evidence="6">Integral membrane bound transporter domain-containing protein</fullName>
    </recommendedName>
</protein>
<evidence type="ECO:0000256" key="5">
    <source>
        <dbReference type="SAM" id="Phobius"/>
    </source>
</evidence>
<evidence type="ECO:0000259" key="6">
    <source>
        <dbReference type="Pfam" id="PF13515"/>
    </source>
</evidence>
<comment type="caution">
    <text evidence="7">The sequence shown here is derived from an EMBL/GenBank/DDBJ whole genome shotgun (WGS) entry which is preliminary data.</text>
</comment>
<gene>
    <name evidence="7" type="ORF">GCM10010422_14140</name>
</gene>
<feature type="transmembrane region" description="Helical" evidence="5">
    <location>
        <begin position="443"/>
        <end position="472"/>
    </location>
</feature>
<feature type="transmembrane region" description="Helical" evidence="5">
    <location>
        <begin position="413"/>
        <end position="431"/>
    </location>
</feature>
<feature type="transmembrane region" description="Helical" evidence="5">
    <location>
        <begin position="104"/>
        <end position="120"/>
    </location>
</feature>
<accession>A0ABN3KV50</accession>
<evidence type="ECO:0000256" key="1">
    <source>
        <dbReference type="ARBA" id="ARBA00004141"/>
    </source>
</evidence>
<feature type="transmembrane region" description="Helical" evidence="5">
    <location>
        <begin position="152"/>
        <end position="173"/>
    </location>
</feature>
<keyword evidence="8" id="KW-1185">Reference proteome</keyword>
<sequence>MAALRGIRDRVVGSDPGLNRLRMALSAALAMATTLGIEYLYATATHAGPQGTLIAMLLGTVMAMMGSMALSGTGVWPKVRTAVFFPPAIGIGMLAGVAVAGRTDLMLCVFVAVMFVAVFVRRFGMAFFFYGFMIWMGYFFAAFLGAKLSMLPALLSAVAVATGWVLLLSLTVLRTNPRRTLRRVREAFGARARAVARASAELLAADPRRHARLRRRLHARQLRLSEAALMIEGWSAEPGALPVGWSGPALRRRLLEAHLAIDALAAAAETLAEDGGELLPAAARIAGHLGRREYGAVEYVARPLLEPRTGTAAPGTGRWPAHHLAAAAVEYVTLAGTATAPPPYDDITDEAYDPVVTLAQGNLPGSAAVASGVAARGSHWNPLSRLTLTTRQAIQVAVAGTLAILAGRELSQARYYWAVLAAFIAFAGTATRSETSIKAVNRVVGTLVGLGAGIGLAHLTAGHTGWVLVVIVTSMSLGFYLVNVSYACMIFFVTIMVSQLYSVLHEFSAGLLLLRLEETALGAAIGIAVAYFILPTSTRDTVETARRAYFRALADLLDRAAPTRPDGTGLDALARSLDHRLQQLTLVARPLTRPMTWGVNSRLVRHRLTLYAATTRQARALVRSGFPVPPELADTCTALSRTATALAESTPRPDHSVPGVTQALTTAATTLLTHRPHCPGTPLPPITQPLVHLRQLLTELAMLPPTPTTSTPANQPTTSPR</sequence>
<feature type="transmembrane region" description="Helical" evidence="5">
    <location>
        <begin position="53"/>
        <end position="70"/>
    </location>
</feature>
<feature type="domain" description="Integral membrane bound transporter" evidence="6">
    <location>
        <begin position="402"/>
        <end position="529"/>
    </location>
</feature>
<comment type="subcellular location">
    <subcellularLocation>
        <location evidence="1">Membrane</location>
        <topology evidence="1">Multi-pass membrane protein</topology>
    </subcellularLocation>
</comment>
<dbReference type="Pfam" id="PF13515">
    <property type="entry name" value="FUSC_2"/>
    <property type="match status" value="1"/>
</dbReference>
<evidence type="ECO:0000256" key="4">
    <source>
        <dbReference type="ARBA" id="ARBA00023136"/>
    </source>
</evidence>
<feature type="transmembrane region" description="Helical" evidence="5">
    <location>
        <begin position="516"/>
        <end position="534"/>
    </location>
</feature>
<evidence type="ECO:0000313" key="8">
    <source>
        <dbReference type="Proteomes" id="UP001501721"/>
    </source>
</evidence>
<dbReference type="Proteomes" id="UP001501721">
    <property type="component" value="Unassembled WGS sequence"/>
</dbReference>
<evidence type="ECO:0000313" key="7">
    <source>
        <dbReference type="EMBL" id="GAA2472603.1"/>
    </source>
</evidence>
<feature type="transmembrane region" description="Helical" evidence="5">
    <location>
        <begin position="484"/>
        <end position="504"/>
    </location>
</feature>
<keyword evidence="3 5" id="KW-1133">Transmembrane helix</keyword>
<feature type="transmembrane region" description="Helical" evidence="5">
    <location>
        <begin position="21"/>
        <end position="41"/>
    </location>
</feature>
<dbReference type="InterPro" id="IPR049453">
    <property type="entry name" value="Memb_transporter_dom"/>
</dbReference>
<evidence type="ECO:0000256" key="3">
    <source>
        <dbReference type="ARBA" id="ARBA00022989"/>
    </source>
</evidence>
<dbReference type="EMBL" id="BAAATL010000005">
    <property type="protein sequence ID" value="GAA2472603.1"/>
    <property type="molecule type" value="Genomic_DNA"/>
</dbReference>
<keyword evidence="2 5" id="KW-0812">Transmembrane</keyword>
<keyword evidence="4 5" id="KW-0472">Membrane</keyword>
<name>A0ABN3KV50_9ACTN</name>
<organism evidence="7 8">
    <name type="scientific">Streptomyces graminearus</name>
    <dbReference type="NCBI Taxonomy" id="284030"/>
    <lineage>
        <taxon>Bacteria</taxon>
        <taxon>Bacillati</taxon>
        <taxon>Actinomycetota</taxon>
        <taxon>Actinomycetes</taxon>
        <taxon>Kitasatosporales</taxon>
        <taxon>Streptomycetaceae</taxon>
        <taxon>Streptomyces</taxon>
    </lineage>
</organism>
<feature type="transmembrane region" description="Helical" evidence="5">
    <location>
        <begin position="82"/>
        <end position="98"/>
    </location>
</feature>
<feature type="transmembrane region" description="Helical" evidence="5">
    <location>
        <begin position="127"/>
        <end position="146"/>
    </location>
</feature>
<proteinExistence type="predicted"/>
<reference evidence="7 8" key="1">
    <citation type="journal article" date="2019" name="Int. J. Syst. Evol. Microbiol.">
        <title>The Global Catalogue of Microorganisms (GCM) 10K type strain sequencing project: providing services to taxonomists for standard genome sequencing and annotation.</title>
        <authorList>
            <consortium name="The Broad Institute Genomics Platform"/>
            <consortium name="The Broad Institute Genome Sequencing Center for Infectious Disease"/>
            <person name="Wu L."/>
            <person name="Ma J."/>
        </authorList>
    </citation>
    <scope>NUCLEOTIDE SEQUENCE [LARGE SCALE GENOMIC DNA]</scope>
    <source>
        <strain evidence="7 8">JCM 6923</strain>
    </source>
</reference>